<evidence type="ECO:0000256" key="3">
    <source>
        <dbReference type="ARBA" id="ARBA00022448"/>
    </source>
</evidence>
<keyword evidence="5" id="KW-0812">Transmembrane</keyword>
<keyword evidence="3" id="KW-0813">Transport</keyword>
<evidence type="ECO:0000313" key="8">
    <source>
        <dbReference type="EMBL" id="ADO83536.1"/>
    </source>
</evidence>
<dbReference type="GO" id="GO:0009279">
    <property type="term" value="C:cell outer membrane"/>
    <property type="evidence" value="ECO:0007669"/>
    <property type="project" value="UniProtKB-SubCell"/>
</dbReference>
<evidence type="ECO:0000256" key="6">
    <source>
        <dbReference type="ARBA" id="ARBA00023136"/>
    </source>
</evidence>
<keyword evidence="7" id="KW-0998">Cell outer membrane</keyword>
<evidence type="ECO:0000256" key="1">
    <source>
        <dbReference type="ARBA" id="ARBA00004442"/>
    </source>
</evidence>
<evidence type="ECO:0000313" key="9">
    <source>
        <dbReference type="Proteomes" id="UP000006875"/>
    </source>
</evidence>
<dbReference type="PANTHER" id="PTHR30026">
    <property type="entry name" value="OUTER MEMBRANE PROTEIN TOLC"/>
    <property type="match status" value="1"/>
</dbReference>
<evidence type="ECO:0000256" key="2">
    <source>
        <dbReference type="ARBA" id="ARBA00007613"/>
    </source>
</evidence>
<reference evidence="8 9" key="1">
    <citation type="journal article" date="2010" name="Stand. Genomic Sci.">
        <title>Complete genome sequence of Ilyobacter polytropus type strain (CuHbu1).</title>
        <authorList>
            <person name="Sikorski J."/>
            <person name="Chertkov O."/>
            <person name="Lapidus A."/>
            <person name="Nolan M."/>
            <person name="Lucas S."/>
            <person name="Del Rio T.G."/>
            <person name="Tice H."/>
            <person name="Cheng J.F."/>
            <person name="Tapia R."/>
            <person name="Han C."/>
            <person name="Goodwin L."/>
            <person name="Pitluck S."/>
            <person name="Liolios K."/>
            <person name="Ivanova N."/>
            <person name="Mavromatis K."/>
            <person name="Mikhailova N."/>
            <person name="Pati A."/>
            <person name="Chen A."/>
            <person name="Palaniappan K."/>
            <person name="Land M."/>
            <person name="Hauser L."/>
            <person name="Chang Y.J."/>
            <person name="Jeffries C.D."/>
            <person name="Brambilla E."/>
            <person name="Yasawong M."/>
            <person name="Rohde M."/>
            <person name="Pukall R."/>
            <person name="Spring S."/>
            <person name="Goker M."/>
            <person name="Woyke T."/>
            <person name="Bristow J."/>
            <person name="Eisen J.A."/>
            <person name="Markowitz V."/>
            <person name="Hugenholtz P."/>
            <person name="Kyrpides N.C."/>
            <person name="Klenk H.P."/>
        </authorList>
    </citation>
    <scope>NUCLEOTIDE SEQUENCE [LARGE SCALE GENOMIC DNA]</scope>
    <source>
        <strain evidence="9">ATCC 51220 / DSM 2926 / LMG 16218 / CuHBu1</strain>
    </source>
</reference>
<keyword evidence="4" id="KW-1134">Transmembrane beta strand</keyword>
<dbReference type="SUPFAM" id="SSF56954">
    <property type="entry name" value="Outer membrane efflux proteins (OEP)"/>
    <property type="match status" value="1"/>
</dbReference>
<dbReference type="Gene3D" id="1.20.1600.10">
    <property type="entry name" value="Outer membrane efflux proteins (OEP)"/>
    <property type="match status" value="1"/>
</dbReference>
<organism evidence="8 9">
    <name type="scientific">Ilyobacter polytropus (strain ATCC 51220 / DSM 2926 / LMG 16218 / CuHBu1)</name>
    <dbReference type="NCBI Taxonomy" id="572544"/>
    <lineage>
        <taxon>Bacteria</taxon>
        <taxon>Fusobacteriati</taxon>
        <taxon>Fusobacteriota</taxon>
        <taxon>Fusobacteriia</taxon>
        <taxon>Fusobacteriales</taxon>
        <taxon>Fusobacteriaceae</taxon>
        <taxon>Ilyobacter</taxon>
    </lineage>
</organism>
<dbReference type="InterPro" id="IPR051906">
    <property type="entry name" value="TolC-like"/>
</dbReference>
<dbReference type="OrthoDB" id="13803at2"/>
<accession>E3H8Y2</accession>
<evidence type="ECO:0000256" key="7">
    <source>
        <dbReference type="ARBA" id="ARBA00023237"/>
    </source>
</evidence>
<keyword evidence="9" id="KW-1185">Reference proteome</keyword>
<keyword evidence="6" id="KW-0472">Membrane</keyword>
<proteinExistence type="inferred from homology"/>
<comment type="subcellular location">
    <subcellularLocation>
        <location evidence="1">Cell outer membrane</location>
    </subcellularLocation>
</comment>
<dbReference type="AlphaFoldDB" id="E3H8Y2"/>
<evidence type="ECO:0000256" key="4">
    <source>
        <dbReference type="ARBA" id="ARBA00022452"/>
    </source>
</evidence>
<dbReference type="RefSeq" id="WP_013388199.1">
    <property type="nucleotide sequence ID" value="NC_014632.1"/>
</dbReference>
<dbReference type="GO" id="GO:0015562">
    <property type="term" value="F:efflux transmembrane transporter activity"/>
    <property type="evidence" value="ECO:0007669"/>
    <property type="project" value="InterPro"/>
</dbReference>
<dbReference type="eggNOG" id="COG1538">
    <property type="taxonomic scope" value="Bacteria"/>
</dbReference>
<gene>
    <name evidence="8" type="ordered locus">Ilyop_1765</name>
</gene>
<name>E3H8Y2_ILYPC</name>
<dbReference type="Pfam" id="PF02321">
    <property type="entry name" value="OEP"/>
    <property type="match status" value="2"/>
</dbReference>
<dbReference type="Proteomes" id="UP000006875">
    <property type="component" value="Chromosome"/>
</dbReference>
<evidence type="ECO:0000256" key="5">
    <source>
        <dbReference type="ARBA" id="ARBA00022692"/>
    </source>
</evidence>
<dbReference type="InterPro" id="IPR003423">
    <property type="entry name" value="OMP_efflux"/>
</dbReference>
<dbReference type="PANTHER" id="PTHR30026:SF20">
    <property type="entry name" value="OUTER MEMBRANE PROTEIN TOLC"/>
    <property type="match status" value="1"/>
</dbReference>
<sequence length="420" mass="48889">MKNFLIVILITSLSMYAYSETITLDLNQCIERALSSSYTIKNADIDLENSKLQVREAYKEALPKISYTGLYDKNDESIYGDNQDRNDNYYNRIELIQPLYRGGLIGAGIEAAKKIRELSDYEFLESRSDLRLLVIEKYLNILKLQKGLEVYQASLKDVNGQYKKAQRKYELRLFSKADVLPFATRVRNIRTNIIRIKNEIKITELELKNEIGIHRKTELKLEPIDSMNYDLSGIDIEADVDLARENNRDSKMARLDYEITKANESLARSEFFPKVDLNFGYTGEDGDFDGASEDWKWDAGITVTMNLFEFGQNVDAYNRYKNETEKSRNLESKARDNIEVTLRSNFSELIRLKETVKEQQAAVESSYENYSVEKRRYENGLVSVVDLLQIESDLREAKLSLLEAALDYYLAYERYYEYLK</sequence>
<dbReference type="STRING" id="572544.Ilyop_1765"/>
<dbReference type="HOGENOM" id="CLU_050845_0_0_0"/>
<dbReference type="GO" id="GO:0015288">
    <property type="term" value="F:porin activity"/>
    <property type="evidence" value="ECO:0007669"/>
    <property type="project" value="TreeGrafter"/>
</dbReference>
<dbReference type="GO" id="GO:1990281">
    <property type="term" value="C:efflux pump complex"/>
    <property type="evidence" value="ECO:0007669"/>
    <property type="project" value="TreeGrafter"/>
</dbReference>
<dbReference type="EMBL" id="CP002281">
    <property type="protein sequence ID" value="ADO83536.1"/>
    <property type="molecule type" value="Genomic_DNA"/>
</dbReference>
<protein>
    <submittedName>
        <fullName evidence="8">Outer membrane efflux protein</fullName>
    </submittedName>
</protein>
<dbReference type="KEGG" id="ipo:Ilyop_1765"/>
<comment type="similarity">
    <text evidence="2">Belongs to the outer membrane factor (OMF) (TC 1.B.17) family.</text>
</comment>